<gene>
    <name evidence="1" type="ORF">PAMC26577_13405</name>
</gene>
<evidence type="ECO:0000313" key="1">
    <source>
        <dbReference type="EMBL" id="OTP75367.1"/>
    </source>
</evidence>
<dbReference type="Proteomes" id="UP000195221">
    <property type="component" value="Unassembled WGS sequence"/>
</dbReference>
<protein>
    <submittedName>
        <fullName evidence="1">Uncharacterized protein</fullName>
    </submittedName>
</protein>
<dbReference type="EMBL" id="NBTZ01000051">
    <property type="protein sequence ID" value="OTP75367.1"/>
    <property type="molecule type" value="Genomic_DNA"/>
</dbReference>
<accession>A0A242MVA9</accession>
<reference evidence="1 2" key="1">
    <citation type="submission" date="2017-03" db="EMBL/GenBank/DDBJ databases">
        <title>Genome analysis of strain PAMC 26577.</title>
        <authorList>
            <person name="Oh H.-M."/>
            <person name="Yang J.-A."/>
        </authorList>
    </citation>
    <scope>NUCLEOTIDE SEQUENCE [LARGE SCALE GENOMIC DNA]</scope>
    <source>
        <strain evidence="1 2">PAMC 26577</strain>
    </source>
</reference>
<dbReference type="AlphaFoldDB" id="A0A242MVA9"/>
<comment type="caution">
    <text evidence="1">The sequence shown here is derived from an EMBL/GenBank/DDBJ whole genome shotgun (WGS) entry which is preliminary data.</text>
</comment>
<proteinExistence type="predicted"/>
<name>A0A242MVA9_CABSO</name>
<organism evidence="1 2">
    <name type="scientific">Caballeronia sordidicola</name>
    <name type="common">Burkholderia sordidicola</name>
    <dbReference type="NCBI Taxonomy" id="196367"/>
    <lineage>
        <taxon>Bacteria</taxon>
        <taxon>Pseudomonadati</taxon>
        <taxon>Pseudomonadota</taxon>
        <taxon>Betaproteobacteria</taxon>
        <taxon>Burkholderiales</taxon>
        <taxon>Burkholderiaceae</taxon>
        <taxon>Caballeronia</taxon>
    </lineage>
</organism>
<evidence type="ECO:0000313" key="2">
    <source>
        <dbReference type="Proteomes" id="UP000195221"/>
    </source>
</evidence>
<sequence>MALKRHLTEPHALKVVGHIDRTDQLVDLVPIRALTTTGS</sequence>